<evidence type="ECO:0000256" key="1">
    <source>
        <dbReference type="ARBA" id="ARBA00001974"/>
    </source>
</evidence>
<keyword evidence="7" id="KW-1185">Reference proteome</keyword>
<evidence type="ECO:0000256" key="4">
    <source>
        <dbReference type="ARBA" id="ARBA00023002"/>
    </source>
</evidence>
<dbReference type="EMBL" id="JACHMJ010000001">
    <property type="protein sequence ID" value="MBB5843782.1"/>
    <property type="molecule type" value="Genomic_DNA"/>
</dbReference>
<comment type="caution">
    <text evidence="6">The sequence shown here is derived from an EMBL/GenBank/DDBJ whole genome shotgun (WGS) entry which is preliminary data.</text>
</comment>
<dbReference type="PANTHER" id="PTHR10961">
    <property type="entry name" value="PEROXISOMAL SARCOSINE OXIDASE"/>
    <property type="match status" value="1"/>
</dbReference>
<dbReference type="SUPFAM" id="SSF54373">
    <property type="entry name" value="FAD-linked reductases, C-terminal domain"/>
    <property type="match status" value="1"/>
</dbReference>
<dbReference type="InterPro" id="IPR006076">
    <property type="entry name" value="FAD-dep_OxRdtase"/>
</dbReference>
<dbReference type="InterPro" id="IPR045170">
    <property type="entry name" value="MTOX"/>
</dbReference>
<sequence length="363" mass="37454">MTVRDAVVLGLGIHGSAAVYELALRGLDVVGIERFEPGHTRGSSHGATRMIRRAYPSPVWNDLVDRAYLGWDRWARAAGQPFVETTGGLYAHDGAPALQGGQSRPAGSDEWAALVPSVRPPADFGAVYDPEAGVVDAAGALAYAQSAAAAAGAELRFGETVLDWTVDDGIVTVRTSAGSVRTRRLVLAGGAWASQLVPQAAGFFEVWRIVTLTVPTGQAVARPPVLGCFSVDLPEGLVFGLPEAGGSGAKIGIDAGEVWDPEVPVAAPTGAEISHLAGLLQRFVPGIETAGGDAVACLYTMTPDKRFVVGALPGTPEVLVAAACSGHGFKFGPAIGEAVADLVAGVARPDLDFLTPSRMETLV</sequence>
<keyword evidence="3" id="KW-0274">FAD</keyword>
<feature type="domain" description="FAD dependent oxidoreductase" evidence="5">
    <location>
        <begin position="5"/>
        <end position="342"/>
    </location>
</feature>
<dbReference type="EC" id="1.5.3.1" evidence="6"/>
<keyword evidence="4 6" id="KW-0560">Oxidoreductase</keyword>
<keyword evidence="2" id="KW-0285">Flavoprotein</keyword>
<dbReference type="GO" id="GO:0050660">
    <property type="term" value="F:flavin adenine dinucleotide binding"/>
    <property type="evidence" value="ECO:0007669"/>
    <property type="project" value="InterPro"/>
</dbReference>
<dbReference type="RefSeq" id="WP_184237111.1">
    <property type="nucleotide sequence ID" value="NZ_JACHMJ010000001.1"/>
</dbReference>
<evidence type="ECO:0000259" key="5">
    <source>
        <dbReference type="Pfam" id="PF01266"/>
    </source>
</evidence>
<gene>
    <name evidence="6" type="ORF">HD599_002105</name>
</gene>
<dbReference type="Gene3D" id="3.30.9.10">
    <property type="entry name" value="D-Amino Acid Oxidase, subunit A, domain 2"/>
    <property type="match status" value="1"/>
</dbReference>
<comment type="cofactor">
    <cofactor evidence="1">
        <name>FAD</name>
        <dbReference type="ChEBI" id="CHEBI:57692"/>
    </cofactor>
</comment>
<dbReference type="Gene3D" id="3.50.50.60">
    <property type="entry name" value="FAD/NAD(P)-binding domain"/>
    <property type="match status" value="1"/>
</dbReference>
<proteinExistence type="predicted"/>
<dbReference type="SUPFAM" id="SSF51905">
    <property type="entry name" value="FAD/NAD(P)-binding domain"/>
    <property type="match status" value="1"/>
</dbReference>
<dbReference type="Proteomes" id="UP000536685">
    <property type="component" value="Unassembled WGS sequence"/>
</dbReference>
<dbReference type="PANTHER" id="PTHR10961:SF7">
    <property type="entry name" value="FAD DEPENDENT OXIDOREDUCTASE DOMAIN-CONTAINING PROTEIN"/>
    <property type="match status" value="1"/>
</dbReference>
<evidence type="ECO:0000256" key="2">
    <source>
        <dbReference type="ARBA" id="ARBA00022630"/>
    </source>
</evidence>
<dbReference type="GO" id="GO:0008115">
    <property type="term" value="F:sarcosine oxidase activity"/>
    <property type="evidence" value="ECO:0007669"/>
    <property type="project" value="UniProtKB-EC"/>
</dbReference>
<name>A0A841AP97_9MICO</name>
<dbReference type="Pfam" id="PF01266">
    <property type="entry name" value="DAO"/>
    <property type="match status" value="1"/>
</dbReference>
<dbReference type="AlphaFoldDB" id="A0A841AP97"/>
<dbReference type="InterPro" id="IPR036188">
    <property type="entry name" value="FAD/NAD-bd_sf"/>
</dbReference>
<reference evidence="6 7" key="1">
    <citation type="submission" date="2020-08" db="EMBL/GenBank/DDBJ databases">
        <title>Sequencing the genomes of 1000 actinobacteria strains.</title>
        <authorList>
            <person name="Klenk H.-P."/>
        </authorList>
    </citation>
    <scope>NUCLEOTIDE SEQUENCE [LARGE SCALE GENOMIC DNA]</scope>
    <source>
        <strain evidence="6 7">DSM 105784</strain>
    </source>
</reference>
<protein>
    <submittedName>
        <fullName evidence="6">Sarcosine oxidase</fullName>
        <ecNumber evidence="6">1.5.3.1</ecNumber>
    </submittedName>
</protein>
<evidence type="ECO:0000313" key="6">
    <source>
        <dbReference type="EMBL" id="MBB5843782.1"/>
    </source>
</evidence>
<organism evidence="6 7">
    <name type="scientific">Conyzicola lurida</name>
    <dbReference type="NCBI Taxonomy" id="1172621"/>
    <lineage>
        <taxon>Bacteria</taxon>
        <taxon>Bacillati</taxon>
        <taxon>Actinomycetota</taxon>
        <taxon>Actinomycetes</taxon>
        <taxon>Micrococcales</taxon>
        <taxon>Microbacteriaceae</taxon>
        <taxon>Conyzicola</taxon>
    </lineage>
</organism>
<accession>A0A841AP97</accession>
<evidence type="ECO:0000256" key="3">
    <source>
        <dbReference type="ARBA" id="ARBA00022827"/>
    </source>
</evidence>
<evidence type="ECO:0000313" key="7">
    <source>
        <dbReference type="Proteomes" id="UP000536685"/>
    </source>
</evidence>